<sequence length="629" mass="68985">MEDKETGRRAKRSVMAHKKSSGDTDTDTTSASVAGDSLLEKIPESILNEIFLMLEPETLTTLCSLACVSRTLQSTVNKALSSFSSVDLSAFSLDSQTFDEVIRSFGKLKKITLDCLRLNDSSIRSFLGPDIEELVLLKCSSVSYRLLSSIGNICPNLRVLTLEFSVSVHKSALFDLVRQGSLLSCQRLESLRIKIRGGDFNDYGFLLLGIYHELPHTIKLLKLQPASALETIVFLKTFTYANSLVPLAPMTFGQTLTHISLVIDIITDTLLHTIAHCLPQLVELDLKDNPTSLRVEDLSNLGIQSLVNCKHLTSLSLVRSRQCIASLFKRTTDMGMFLLSEGCNRLDSVRFGGFSKVSDAGFASILNSCSSLNKFEIQNAFLLTDLAFQDFSKFPRSLVEVKLVSCNSVTSEAVSELATCSSLEVLDLFGCKSVADSCLHNISRLTLLTTLNLGCADVTDVGMAVLGKGNTQISCLSLRGCRRVSDEGIISLLGSESKIRKTLSSLDLGHMQGVTDNSITTIADACVGLTELTIRNCYHVTDASVMALAFKGRVRRLDLYNCTALSGKSFQFLKKPLFRGLQWIGIGGTRLNRVGDDGFDEICGERQWLTICKDGCEVGCHDGWQFHEF</sequence>
<reference evidence="2" key="1">
    <citation type="journal article" date="2022" name="Mol. Ecol. Resour.">
        <title>The genomes of chicory, endive, great burdock and yacon provide insights into Asteraceae palaeo-polyploidization history and plant inulin production.</title>
        <authorList>
            <person name="Fan W."/>
            <person name="Wang S."/>
            <person name="Wang H."/>
            <person name="Wang A."/>
            <person name="Jiang F."/>
            <person name="Liu H."/>
            <person name="Zhao H."/>
            <person name="Xu D."/>
            <person name="Zhang Y."/>
        </authorList>
    </citation>
    <scope>NUCLEOTIDE SEQUENCE [LARGE SCALE GENOMIC DNA]</scope>
    <source>
        <strain evidence="2">cv. Yunnan</strain>
    </source>
</reference>
<protein>
    <submittedName>
        <fullName evidence="1">Uncharacterized protein</fullName>
    </submittedName>
</protein>
<dbReference type="Proteomes" id="UP001056120">
    <property type="component" value="Linkage Group LG07"/>
</dbReference>
<dbReference type="EMBL" id="CM042024">
    <property type="protein sequence ID" value="KAI3810135.1"/>
    <property type="molecule type" value="Genomic_DNA"/>
</dbReference>
<proteinExistence type="predicted"/>
<gene>
    <name evidence="1" type="ORF">L1987_19745</name>
</gene>
<accession>A0ACB9IQ48</accession>
<keyword evidence="2" id="KW-1185">Reference proteome</keyword>
<reference evidence="1 2" key="2">
    <citation type="journal article" date="2022" name="Mol. Ecol. Resour.">
        <title>The genomes of chicory, endive, great burdock and yacon provide insights into Asteraceae paleo-polyploidization history and plant inulin production.</title>
        <authorList>
            <person name="Fan W."/>
            <person name="Wang S."/>
            <person name="Wang H."/>
            <person name="Wang A."/>
            <person name="Jiang F."/>
            <person name="Liu H."/>
            <person name="Zhao H."/>
            <person name="Xu D."/>
            <person name="Zhang Y."/>
        </authorList>
    </citation>
    <scope>NUCLEOTIDE SEQUENCE [LARGE SCALE GENOMIC DNA]</scope>
    <source>
        <strain evidence="2">cv. Yunnan</strain>
        <tissue evidence="1">Leaves</tissue>
    </source>
</reference>
<organism evidence="1 2">
    <name type="scientific">Smallanthus sonchifolius</name>
    <dbReference type="NCBI Taxonomy" id="185202"/>
    <lineage>
        <taxon>Eukaryota</taxon>
        <taxon>Viridiplantae</taxon>
        <taxon>Streptophyta</taxon>
        <taxon>Embryophyta</taxon>
        <taxon>Tracheophyta</taxon>
        <taxon>Spermatophyta</taxon>
        <taxon>Magnoliopsida</taxon>
        <taxon>eudicotyledons</taxon>
        <taxon>Gunneridae</taxon>
        <taxon>Pentapetalae</taxon>
        <taxon>asterids</taxon>
        <taxon>campanulids</taxon>
        <taxon>Asterales</taxon>
        <taxon>Asteraceae</taxon>
        <taxon>Asteroideae</taxon>
        <taxon>Heliantheae alliance</taxon>
        <taxon>Millerieae</taxon>
        <taxon>Smallanthus</taxon>
    </lineage>
</organism>
<evidence type="ECO:0000313" key="1">
    <source>
        <dbReference type="EMBL" id="KAI3810135.1"/>
    </source>
</evidence>
<evidence type="ECO:0000313" key="2">
    <source>
        <dbReference type="Proteomes" id="UP001056120"/>
    </source>
</evidence>
<comment type="caution">
    <text evidence="1">The sequence shown here is derived from an EMBL/GenBank/DDBJ whole genome shotgun (WGS) entry which is preliminary data.</text>
</comment>
<name>A0ACB9IQ48_9ASTR</name>